<keyword evidence="1" id="KW-0472">Membrane</keyword>
<name>A0A915IUW2_ROMCU</name>
<dbReference type="WBParaSite" id="nRc.2.0.1.t17607-RA">
    <property type="protein sequence ID" value="nRc.2.0.1.t17607-RA"/>
    <property type="gene ID" value="nRc.2.0.1.g17607"/>
</dbReference>
<evidence type="ECO:0000313" key="3">
    <source>
        <dbReference type="WBParaSite" id="nRc.2.0.1.t17607-RA"/>
    </source>
</evidence>
<evidence type="ECO:0000256" key="1">
    <source>
        <dbReference type="SAM" id="Phobius"/>
    </source>
</evidence>
<sequence length="159" mass="18295">MIRMRVEIIEYIRWGAKARRAPKRDRRQVFLDFFDFALLSVVAGFFDLSRFKDAGFFDLSLSIDARFLDFSAETLAFFAPRPLFFKPPVFSLDLSMVGKLGNVFRPANLAAFFPCLVSHIQFCAIYKTILATSEETGAKLQNEDFLYHRSKICTLISLK</sequence>
<accession>A0A915IUW2</accession>
<keyword evidence="1" id="KW-1133">Transmembrane helix</keyword>
<dbReference type="AlphaFoldDB" id="A0A915IUW2"/>
<feature type="transmembrane region" description="Helical" evidence="1">
    <location>
        <begin position="29"/>
        <end position="46"/>
    </location>
</feature>
<organism evidence="2 3">
    <name type="scientific">Romanomermis culicivorax</name>
    <name type="common">Nematode worm</name>
    <dbReference type="NCBI Taxonomy" id="13658"/>
    <lineage>
        <taxon>Eukaryota</taxon>
        <taxon>Metazoa</taxon>
        <taxon>Ecdysozoa</taxon>
        <taxon>Nematoda</taxon>
        <taxon>Enoplea</taxon>
        <taxon>Dorylaimia</taxon>
        <taxon>Mermithida</taxon>
        <taxon>Mermithoidea</taxon>
        <taxon>Mermithidae</taxon>
        <taxon>Romanomermis</taxon>
    </lineage>
</organism>
<reference evidence="3" key="1">
    <citation type="submission" date="2022-11" db="UniProtKB">
        <authorList>
            <consortium name="WormBaseParasite"/>
        </authorList>
    </citation>
    <scope>IDENTIFICATION</scope>
</reference>
<dbReference type="Proteomes" id="UP000887565">
    <property type="component" value="Unplaced"/>
</dbReference>
<keyword evidence="1" id="KW-0812">Transmembrane</keyword>
<proteinExistence type="predicted"/>
<evidence type="ECO:0000313" key="2">
    <source>
        <dbReference type="Proteomes" id="UP000887565"/>
    </source>
</evidence>
<protein>
    <submittedName>
        <fullName evidence="3">Uncharacterized protein</fullName>
    </submittedName>
</protein>
<keyword evidence="2" id="KW-1185">Reference proteome</keyword>